<evidence type="ECO:0000256" key="2">
    <source>
        <dbReference type="ARBA" id="ARBA00011152"/>
    </source>
</evidence>
<feature type="active site" evidence="10 11">
    <location>
        <position position="183"/>
    </location>
</feature>
<dbReference type="InterPro" id="IPR010139">
    <property type="entry name" value="Imidazole-glycPsynth_HisH"/>
</dbReference>
<comment type="function">
    <text evidence="10">IGPS catalyzes the conversion of PRFAR and glutamine to IGP, AICAR and glutamate. The HisH subunit catalyzes the hydrolysis of glutamine to glutamate and ammonia as part of the synthesis of IGP and AICAR. The resulting ammonia molecule is channeled to the active site of HisF.</text>
</comment>
<feature type="active site" description="Nucleophile" evidence="10 11">
    <location>
        <position position="79"/>
    </location>
</feature>
<dbReference type="PROSITE" id="PS51273">
    <property type="entry name" value="GATASE_TYPE_1"/>
    <property type="match status" value="1"/>
</dbReference>
<comment type="subunit">
    <text evidence="2 10">Heterodimer of HisH and HisF.</text>
</comment>
<dbReference type="Proteomes" id="UP000017148">
    <property type="component" value="Unassembled WGS sequence"/>
</dbReference>
<dbReference type="Gene3D" id="3.40.50.880">
    <property type="match status" value="1"/>
</dbReference>
<keyword evidence="6 10" id="KW-0368">Histidine biosynthesis</keyword>
<dbReference type="EC" id="4.3.2.10" evidence="10"/>
<dbReference type="eggNOG" id="COG0118">
    <property type="taxonomic scope" value="Bacteria"/>
</dbReference>
<comment type="catalytic activity">
    <reaction evidence="8 10">
        <text>5-[(5-phospho-1-deoxy-D-ribulos-1-ylimino)methylamino]-1-(5-phospho-beta-D-ribosyl)imidazole-4-carboxamide + L-glutamine = D-erythro-1-(imidazol-4-yl)glycerol 3-phosphate + 5-amino-1-(5-phospho-beta-D-ribosyl)imidazole-4-carboxamide + L-glutamate + H(+)</text>
        <dbReference type="Rhea" id="RHEA:24793"/>
        <dbReference type="ChEBI" id="CHEBI:15378"/>
        <dbReference type="ChEBI" id="CHEBI:29985"/>
        <dbReference type="ChEBI" id="CHEBI:58278"/>
        <dbReference type="ChEBI" id="CHEBI:58359"/>
        <dbReference type="ChEBI" id="CHEBI:58475"/>
        <dbReference type="ChEBI" id="CHEBI:58525"/>
        <dbReference type="EC" id="4.3.2.10"/>
    </reaction>
</comment>
<dbReference type="PANTHER" id="PTHR42701">
    <property type="entry name" value="IMIDAZOLE GLYCEROL PHOSPHATE SYNTHASE SUBUNIT HISH"/>
    <property type="match status" value="1"/>
</dbReference>
<feature type="active site" evidence="10 11">
    <location>
        <position position="185"/>
    </location>
</feature>
<dbReference type="PANTHER" id="PTHR42701:SF1">
    <property type="entry name" value="IMIDAZOLE GLYCEROL PHOSPHATE SYNTHASE SUBUNIT HISH"/>
    <property type="match status" value="1"/>
</dbReference>
<evidence type="ECO:0000256" key="4">
    <source>
        <dbReference type="ARBA" id="ARBA00022801"/>
    </source>
</evidence>
<dbReference type="GO" id="GO:0004359">
    <property type="term" value="F:glutaminase activity"/>
    <property type="evidence" value="ECO:0007669"/>
    <property type="project" value="UniProtKB-EC"/>
</dbReference>
<evidence type="ECO:0000256" key="3">
    <source>
        <dbReference type="ARBA" id="ARBA00022605"/>
    </source>
</evidence>
<dbReference type="GO" id="GO:0005737">
    <property type="term" value="C:cytoplasm"/>
    <property type="evidence" value="ECO:0007669"/>
    <property type="project" value="UniProtKB-SubCell"/>
</dbReference>
<evidence type="ECO:0000256" key="5">
    <source>
        <dbReference type="ARBA" id="ARBA00022962"/>
    </source>
</evidence>
<comment type="caution">
    <text evidence="13">The sequence shown here is derived from an EMBL/GenBank/DDBJ whole genome shotgun (WGS) entry which is preliminary data.</text>
</comment>
<reference evidence="13 14" key="1">
    <citation type="journal article" date="2013" name="Environ. Microbiol.">
        <title>Genome analysis of Chitinivibrio alkaliphilus gen. nov., sp. nov., a novel extremely haloalkaliphilic anaerobic chitinolytic bacterium from the candidate phylum Termite Group 3.</title>
        <authorList>
            <person name="Sorokin D.Y."/>
            <person name="Gumerov V.M."/>
            <person name="Rakitin A.L."/>
            <person name="Beletsky A.V."/>
            <person name="Damste J.S."/>
            <person name="Muyzer G."/>
            <person name="Mardanov A.V."/>
            <person name="Ravin N.V."/>
        </authorList>
    </citation>
    <scope>NUCLEOTIDE SEQUENCE [LARGE SCALE GENOMIC DNA]</scope>
    <source>
        <strain evidence="13 14">ACht1</strain>
    </source>
</reference>
<evidence type="ECO:0000256" key="1">
    <source>
        <dbReference type="ARBA" id="ARBA00005091"/>
    </source>
</evidence>
<dbReference type="NCBIfam" id="TIGR01855">
    <property type="entry name" value="IMP_synth_hisH"/>
    <property type="match status" value="1"/>
</dbReference>
<evidence type="ECO:0000256" key="8">
    <source>
        <dbReference type="ARBA" id="ARBA00047838"/>
    </source>
</evidence>
<dbReference type="GO" id="GO:0000107">
    <property type="term" value="F:imidazoleglycerol-phosphate synthase activity"/>
    <property type="evidence" value="ECO:0007669"/>
    <property type="project" value="UniProtKB-UniRule"/>
</dbReference>
<dbReference type="GO" id="GO:0016829">
    <property type="term" value="F:lyase activity"/>
    <property type="evidence" value="ECO:0007669"/>
    <property type="project" value="UniProtKB-KW"/>
</dbReference>
<dbReference type="RefSeq" id="WP_022637845.1">
    <property type="nucleotide sequence ID" value="NZ_ASJR01000056.1"/>
</dbReference>
<gene>
    <name evidence="10" type="primary">hisH</name>
    <name evidence="13" type="ORF">CALK_2538</name>
</gene>
<dbReference type="OrthoDB" id="9807137at2"/>
<evidence type="ECO:0000256" key="11">
    <source>
        <dbReference type="PIRSR" id="PIRSR000495-1"/>
    </source>
</evidence>
<evidence type="ECO:0000256" key="10">
    <source>
        <dbReference type="HAMAP-Rule" id="MF_00278"/>
    </source>
</evidence>
<evidence type="ECO:0000313" key="14">
    <source>
        <dbReference type="Proteomes" id="UP000017148"/>
    </source>
</evidence>
<evidence type="ECO:0000256" key="7">
    <source>
        <dbReference type="ARBA" id="ARBA00023239"/>
    </source>
</evidence>
<sequence length="206" mass="22866">MIAIIDYKAGNLTSVQRAFDEIGVESVVTDSLTTIARAERLVFPGVGHAQSAMKNLLERRLDRALKDAYAAKTPLLGICLGTQIILEHSEEGDTDTLQLIPGQCRRFSLSDPSLSIPHMGWNTVLQRQDHPLFANIPAQESFYFVHSYYPTVDEPSCVMAETEYEIPFCSALGKNNLFATQFHPEKSGQAGLQLLRNFSLWDGTSC</sequence>
<evidence type="ECO:0000256" key="9">
    <source>
        <dbReference type="ARBA" id="ARBA00049534"/>
    </source>
</evidence>
<dbReference type="InterPro" id="IPR029062">
    <property type="entry name" value="Class_I_gatase-like"/>
</dbReference>
<dbReference type="PIRSF" id="PIRSF000495">
    <property type="entry name" value="Amidotransf_hisH"/>
    <property type="match status" value="1"/>
</dbReference>
<dbReference type="Pfam" id="PF00117">
    <property type="entry name" value="GATase"/>
    <property type="match status" value="1"/>
</dbReference>
<name>U7D6F0_9BACT</name>
<keyword evidence="10" id="KW-0963">Cytoplasm</keyword>
<evidence type="ECO:0000256" key="6">
    <source>
        <dbReference type="ARBA" id="ARBA00023102"/>
    </source>
</evidence>
<feature type="domain" description="Glutamine amidotransferase" evidence="12">
    <location>
        <begin position="4"/>
        <end position="198"/>
    </location>
</feature>
<evidence type="ECO:0000313" key="13">
    <source>
        <dbReference type="EMBL" id="ERP30667.1"/>
    </source>
</evidence>
<comment type="catalytic activity">
    <reaction evidence="9 10">
        <text>L-glutamine + H2O = L-glutamate + NH4(+)</text>
        <dbReference type="Rhea" id="RHEA:15889"/>
        <dbReference type="ChEBI" id="CHEBI:15377"/>
        <dbReference type="ChEBI" id="CHEBI:28938"/>
        <dbReference type="ChEBI" id="CHEBI:29985"/>
        <dbReference type="ChEBI" id="CHEBI:58359"/>
        <dbReference type="EC" id="3.5.1.2"/>
    </reaction>
</comment>
<accession>U7D6F0</accession>
<dbReference type="HAMAP" id="MF_00278">
    <property type="entry name" value="HisH"/>
    <property type="match status" value="1"/>
</dbReference>
<keyword evidence="7 10" id="KW-0456">Lyase</keyword>
<dbReference type="EC" id="3.5.1.2" evidence="10"/>
<evidence type="ECO:0000259" key="12">
    <source>
        <dbReference type="Pfam" id="PF00117"/>
    </source>
</evidence>
<keyword evidence="14" id="KW-1185">Reference proteome</keyword>
<dbReference type="SUPFAM" id="SSF52317">
    <property type="entry name" value="Class I glutamine amidotransferase-like"/>
    <property type="match status" value="1"/>
</dbReference>
<dbReference type="PATRIC" id="fig|1313304.3.peg.2398"/>
<dbReference type="UniPathway" id="UPA00031">
    <property type="reaction ID" value="UER00010"/>
</dbReference>
<dbReference type="AlphaFoldDB" id="U7D6F0"/>
<keyword evidence="4 10" id="KW-0378">Hydrolase</keyword>
<dbReference type="GO" id="GO:0000105">
    <property type="term" value="P:L-histidine biosynthetic process"/>
    <property type="evidence" value="ECO:0007669"/>
    <property type="project" value="UniProtKB-UniRule"/>
</dbReference>
<protein>
    <recommendedName>
        <fullName evidence="10">Imidazole glycerol phosphate synthase subunit HisH</fullName>
        <ecNumber evidence="10">4.3.2.10</ecNumber>
    </recommendedName>
    <alternativeName>
        <fullName evidence="10">IGP synthase glutaminase subunit</fullName>
        <ecNumber evidence="10">3.5.1.2</ecNumber>
    </alternativeName>
    <alternativeName>
        <fullName evidence="10">IGP synthase subunit HisH</fullName>
    </alternativeName>
    <alternativeName>
        <fullName evidence="10">ImGP synthase subunit HisH</fullName>
        <shortName evidence="10">IGPS subunit HisH</shortName>
    </alternativeName>
</protein>
<comment type="pathway">
    <text evidence="1 10">Amino-acid biosynthesis; L-histidine biosynthesis; L-histidine from 5-phospho-alpha-D-ribose 1-diphosphate: step 5/9.</text>
</comment>
<organism evidence="13 14">
    <name type="scientific">Chitinivibrio alkaliphilus ACht1</name>
    <dbReference type="NCBI Taxonomy" id="1313304"/>
    <lineage>
        <taxon>Bacteria</taxon>
        <taxon>Pseudomonadati</taxon>
        <taxon>Fibrobacterota</taxon>
        <taxon>Chitinivibrionia</taxon>
        <taxon>Chitinivibrionales</taxon>
        <taxon>Chitinivibrionaceae</taxon>
        <taxon>Chitinivibrio</taxon>
    </lineage>
</organism>
<proteinExistence type="inferred from homology"/>
<dbReference type="InterPro" id="IPR017926">
    <property type="entry name" value="GATASE"/>
</dbReference>
<keyword evidence="3 10" id="KW-0028">Amino-acid biosynthesis</keyword>
<keyword evidence="5 10" id="KW-0315">Glutamine amidotransferase</keyword>
<dbReference type="STRING" id="1313304.CALK_2538"/>
<dbReference type="CDD" id="cd01748">
    <property type="entry name" value="GATase1_IGP_Synthase"/>
    <property type="match status" value="1"/>
</dbReference>
<comment type="subcellular location">
    <subcellularLocation>
        <location evidence="10">Cytoplasm</location>
    </subcellularLocation>
</comment>
<dbReference type="EMBL" id="ASJR01000056">
    <property type="protein sequence ID" value="ERP30667.1"/>
    <property type="molecule type" value="Genomic_DNA"/>
</dbReference>